<sequence length="206" mass="23318">MECRNYGSSPGSRSLEITGHRAPRLRPPVKRWPVDRSMYALMLKLESSAEASPAKLRDHGCYIADYIIASQESQPQYSQSVKLIVRHVNYLPSVASATKWIMVDTHVVFERLQQNYTITNPLTEGPSTAFQARESPPSRVQENGRLIASLSPQPREGDKFLLADKNSIVATEDPYLQRQQVTTAPSLNYNPIAAEERNPEPRWKIR</sequence>
<evidence type="ECO:0000313" key="2">
    <source>
        <dbReference type="EMBL" id="RDW86911.1"/>
    </source>
</evidence>
<gene>
    <name evidence="2" type="ORF">DSM5745_03553</name>
</gene>
<feature type="compositionally biased region" description="Polar residues" evidence="1">
    <location>
        <begin position="177"/>
        <end position="189"/>
    </location>
</feature>
<dbReference type="GeneID" id="38113923"/>
<evidence type="ECO:0000256" key="1">
    <source>
        <dbReference type="SAM" id="MobiDB-lite"/>
    </source>
</evidence>
<feature type="compositionally biased region" description="Basic and acidic residues" evidence="1">
    <location>
        <begin position="194"/>
        <end position="206"/>
    </location>
</feature>
<reference evidence="2 3" key="1">
    <citation type="journal article" date="2018" name="IMA Fungus">
        <title>IMA Genome-F 9: Draft genome sequence of Annulohypoxylon stygium, Aspergillus mulundensis, Berkeleyomyces basicola (syn. Thielaviopsis basicola), Ceratocystis smalleyi, two Cercospora beticola strains, Coleophoma cylindrospora, Fusarium fracticaudum, Phialophora cf. hyalina, and Morchella septimelata.</title>
        <authorList>
            <person name="Wingfield B.D."/>
            <person name="Bills G.F."/>
            <person name="Dong Y."/>
            <person name="Huang W."/>
            <person name="Nel W.J."/>
            <person name="Swalarsk-Parry B.S."/>
            <person name="Vaghefi N."/>
            <person name="Wilken P.M."/>
            <person name="An Z."/>
            <person name="de Beer Z.W."/>
            <person name="De Vos L."/>
            <person name="Chen L."/>
            <person name="Duong T.A."/>
            <person name="Gao Y."/>
            <person name="Hammerbacher A."/>
            <person name="Kikkert J.R."/>
            <person name="Li Y."/>
            <person name="Li H."/>
            <person name="Li K."/>
            <person name="Li Q."/>
            <person name="Liu X."/>
            <person name="Ma X."/>
            <person name="Naidoo K."/>
            <person name="Pethybridge S.J."/>
            <person name="Sun J."/>
            <person name="Steenkamp E.T."/>
            <person name="van der Nest M.A."/>
            <person name="van Wyk S."/>
            <person name="Wingfield M.J."/>
            <person name="Xiong C."/>
            <person name="Yue Q."/>
            <person name="Zhang X."/>
        </authorList>
    </citation>
    <scope>NUCLEOTIDE SEQUENCE [LARGE SCALE GENOMIC DNA]</scope>
    <source>
        <strain evidence="2 3">DSM 5745</strain>
    </source>
</reference>
<proteinExistence type="predicted"/>
<accession>A0A3D8SL47</accession>
<feature type="compositionally biased region" description="Polar residues" evidence="1">
    <location>
        <begin position="1"/>
        <end position="12"/>
    </location>
</feature>
<dbReference type="RefSeq" id="XP_026606435.1">
    <property type="nucleotide sequence ID" value="XM_026745569.1"/>
</dbReference>
<dbReference type="EMBL" id="PVWQ01000003">
    <property type="protein sequence ID" value="RDW86911.1"/>
    <property type="molecule type" value="Genomic_DNA"/>
</dbReference>
<name>A0A3D8SL47_9EURO</name>
<feature type="region of interest" description="Disordered" evidence="1">
    <location>
        <begin position="1"/>
        <end position="20"/>
    </location>
</feature>
<dbReference type="Proteomes" id="UP000256690">
    <property type="component" value="Unassembled WGS sequence"/>
</dbReference>
<comment type="caution">
    <text evidence="2">The sequence shown here is derived from an EMBL/GenBank/DDBJ whole genome shotgun (WGS) entry which is preliminary data.</text>
</comment>
<evidence type="ECO:0000313" key="3">
    <source>
        <dbReference type="Proteomes" id="UP000256690"/>
    </source>
</evidence>
<dbReference type="AlphaFoldDB" id="A0A3D8SL47"/>
<protein>
    <submittedName>
        <fullName evidence="2">Uncharacterized protein</fullName>
    </submittedName>
</protein>
<organism evidence="2 3">
    <name type="scientific">Aspergillus mulundensis</name>
    <dbReference type="NCBI Taxonomy" id="1810919"/>
    <lineage>
        <taxon>Eukaryota</taxon>
        <taxon>Fungi</taxon>
        <taxon>Dikarya</taxon>
        <taxon>Ascomycota</taxon>
        <taxon>Pezizomycotina</taxon>
        <taxon>Eurotiomycetes</taxon>
        <taxon>Eurotiomycetidae</taxon>
        <taxon>Eurotiales</taxon>
        <taxon>Aspergillaceae</taxon>
        <taxon>Aspergillus</taxon>
        <taxon>Aspergillus subgen. Nidulantes</taxon>
    </lineage>
</organism>
<feature type="region of interest" description="Disordered" evidence="1">
    <location>
        <begin position="174"/>
        <end position="206"/>
    </location>
</feature>
<keyword evidence="3" id="KW-1185">Reference proteome</keyword>